<protein>
    <submittedName>
        <fullName evidence="1">1588_t:CDS:1</fullName>
    </submittedName>
</protein>
<organism evidence="1 2">
    <name type="scientific">Racocetra fulgida</name>
    <dbReference type="NCBI Taxonomy" id="60492"/>
    <lineage>
        <taxon>Eukaryota</taxon>
        <taxon>Fungi</taxon>
        <taxon>Fungi incertae sedis</taxon>
        <taxon>Mucoromycota</taxon>
        <taxon>Glomeromycotina</taxon>
        <taxon>Glomeromycetes</taxon>
        <taxon>Diversisporales</taxon>
        <taxon>Gigasporaceae</taxon>
        <taxon>Racocetra</taxon>
    </lineage>
</organism>
<comment type="caution">
    <text evidence="1">The sequence shown here is derived from an EMBL/GenBank/DDBJ whole genome shotgun (WGS) entry which is preliminary data.</text>
</comment>
<evidence type="ECO:0000313" key="2">
    <source>
        <dbReference type="Proteomes" id="UP000789396"/>
    </source>
</evidence>
<dbReference type="EMBL" id="CAJVPZ010013825">
    <property type="protein sequence ID" value="CAG8652195.1"/>
    <property type="molecule type" value="Genomic_DNA"/>
</dbReference>
<proteinExistence type="predicted"/>
<name>A0A9N9H749_9GLOM</name>
<reference evidence="1" key="1">
    <citation type="submission" date="2021-06" db="EMBL/GenBank/DDBJ databases">
        <authorList>
            <person name="Kallberg Y."/>
            <person name="Tangrot J."/>
            <person name="Rosling A."/>
        </authorList>
    </citation>
    <scope>NUCLEOTIDE SEQUENCE</scope>
    <source>
        <strain evidence="1">IN212</strain>
    </source>
</reference>
<accession>A0A9N9H749</accession>
<dbReference type="AlphaFoldDB" id="A0A9N9H749"/>
<gene>
    <name evidence="1" type="ORF">RFULGI_LOCUS8501</name>
</gene>
<sequence length="105" mass="12491">MTGIIKITFCYLEHNNHKIYLDTIIFAPNYRQFPDEAKEDIKYYTSKGLNMYMQLSILEDKYLGIFFLSQDLFLTIQSFKQHNKVDNEAFILLEKLLNNKAQDLN</sequence>
<evidence type="ECO:0000313" key="1">
    <source>
        <dbReference type="EMBL" id="CAG8652195.1"/>
    </source>
</evidence>
<dbReference type="OrthoDB" id="10457785at2759"/>
<dbReference type="Proteomes" id="UP000789396">
    <property type="component" value="Unassembled WGS sequence"/>
</dbReference>
<keyword evidence="2" id="KW-1185">Reference proteome</keyword>